<feature type="region of interest" description="Disordered" evidence="1">
    <location>
        <begin position="295"/>
        <end position="355"/>
    </location>
</feature>
<evidence type="ECO:0000313" key="4">
    <source>
        <dbReference type="Proteomes" id="UP000008237"/>
    </source>
</evidence>
<evidence type="ECO:0000259" key="2">
    <source>
        <dbReference type="SMART" id="SM00462"/>
    </source>
</evidence>
<feature type="region of interest" description="Disordered" evidence="1">
    <location>
        <begin position="559"/>
        <end position="650"/>
    </location>
</feature>
<feature type="region of interest" description="Disordered" evidence="1">
    <location>
        <begin position="949"/>
        <end position="992"/>
    </location>
</feature>
<dbReference type="EMBL" id="GL449898">
    <property type="protein sequence ID" value="EFN81863.1"/>
    <property type="molecule type" value="Genomic_DNA"/>
</dbReference>
<reference evidence="3 4" key="1">
    <citation type="journal article" date="2010" name="Science">
        <title>Genomic comparison of the ants Camponotus floridanus and Harpegnathos saltator.</title>
        <authorList>
            <person name="Bonasio R."/>
            <person name="Zhang G."/>
            <person name="Ye C."/>
            <person name="Mutti N.S."/>
            <person name="Fang X."/>
            <person name="Qin N."/>
            <person name="Donahue G."/>
            <person name="Yang P."/>
            <person name="Li Q."/>
            <person name="Li C."/>
            <person name="Zhang P."/>
            <person name="Huang Z."/>
            <person name="Berger S.L."/>
            <person name="Reinberg D."/>
            <person name="Wang J."/>
            <person name="Liebig J."/>
        </authorList>
    </citation>
    <scope>NUCLEOTIDE SEQUENCE [LARGE SCALE GENOMIC DNA]</scope>
    <source>
        <strain evidence="3 4">R22 G/1</strain>
    </source>
</reference>
<feature type="compositionally biased region" description="Pro residues" evidence="1">
    <location>
        <begin position="300"/>
        <end position="312"/>
    </location>
</feature>
<accession>E2BR57</accession>
<dbReference type="SMART" id="SM00462">
    <property type="entry name" value="PTB"/>
    <property type="match status" value="1"/>
</dbReference>
<protein>
    <recommendedName>
        <fullName evidence="2">PID domain-containing protein</fullName>
    </recommendedName>
</protein>
<feature type="compositionally biased region" description="Basic and acidic residues" evidence="1">
    <location>
        <begin position="562"/>
        <end position="578"/>
    </location>
</feature>
<dbReference type="OMA" id="VSADKCY"/>
<dbReference type="AlphaFoldDB" id="E2BR57"/>
<feature type="domain" description="PID" evidence="2">
    <location>
        <begin position="93"/>
        <end position="269"/>
    </location>
</feature>
<dbReference type="Proteomes" id="UP000008237">
    <property type="component" value="Unassembled WGS sequence"/>
</dbReference>
<evidence type="ECO:0000256" key="1">
    <source>
        <dbReference type="SAM" id="MobiDB-lite"/>
    </source>
</evidence>
<dbReference type="KEGG" id="hst:105185679"/>
<name>E2BR57_HARSA</name>
<organism evidence="4">
    <name type="scientific">Harpegnathos saltator</name>
    <name type="common">Jerdon's jumping ant</name>
    <dbReference type="NCBI Taxonomy" id="610380"/>
    <lineage>
        <taxon>Eukaryota</taxon>
        <taxon>Metazoa</taxon>
        <taxon>Ecdysozoa</taxon>
        <taxon>Arthropoda</taxon>
        <taxon>Hexapoda</taxon>
        <taxon>Insecta</taxon>
        <taxon>Pterygota</taxon>
        <taxon>Neoptera</taxon>
        <taxon>Endopterygota</taxon>
        <taxon>Hymenoptera</taxon>
        <taxon>Apocrita</taxon>
        <taxon>Aculeata</taxon>
        <taxon>Formicoidea</taxon>
        <taxon>Formicidae</taxon>
        <taxon>Ponerinae</taxon>
        <taxon>Ponerini</taxon>
        <taxon>Harpegnathos</taxon>
    </lineage>
</organism>
<dbReference type="PhylomeDB" id="E2BR57"/>
<feature type="compositionally biased region" description="Basic and acidic residues" evidence="1">
    <location>
        <begin position="346"/>
        <end position="355"/>
    </location>
</feature>
<feature type="compositionally biased region" description="Polar residues" evidence="1">
    <location>
        <begin position="973"/>
        <end position="992"/>
    </location>
</feature>
<evidence type="ECO:0000313" key="3">
    <source>
        <dbReference type="EMBL" id="EFN81863.1"/>
    </source>
</evidence>
<sequence length="1105" mass="122248">MSVLGMSCYEDGFRLGGPPSECSLRSKAQIDALFEDSRSICSSALGGWYASAIPTSPDDAGADEQKRVNSAVQARIEAMFASVEAESGTPGECAAAILPVKYMGAAPVGGRVASVRGLQEPLRQLLERMQGCIRAELEVSRRGLTFRTSEVCEKNNPFRRIAVWSALRLRCKRVPSGDLHHAFLPLVGDQDQGQTMEDRHADLYRTMRGLKSDVEFYPPIFAVVMRRPGAARLLECHAFACESEEDAVAAAATLYRALLADLDANRRRPRHTNGVGCISLASVVSSVREPSLSSRISYLLPPPPRPTAPHPVRPPRTKKTSVSSSVTEEEGAKPSLQKVPRRKKKNSDVKAEDILEARGRKRDNVKIDKGSLGQSNRDIVLSRDEELQNSRNKLFSAKDSLRILIESSAKTEKMYSGRDNEANGIFDRRSNKYEKMCKQNSPQKEPADLKDDVYESGNYGSYDLSRASAENVACERQLYSSRTDCVLLYDRIDKAGRNEGPNPATYEPAGRKKENIYNTRIEDADKIYSLGKEDVYTTKSSRDDRGQVKSCQEDVFFAKSSKSNERYQSHQEQPKDDGTAGQQRRSRDPEKVYSGKRVSRVVTMDKPLKKDQSDAAYSLDMPEYSRPRMRRRSRAGSEPPVSHSENTSKVLQENGLRRTQSDIDVDRGDLMTRVELPRRGSFLTSGSTRRPNNIKGGTPLGFTELFDEFRNQEGLTSVDDILAAIIDPEGMSFNDLKPLYKEFLLKLAATLTQDELYQRSASIMRRRRRPQRRRSSRRSCLLGRAIKRSVSRLKGGPTEFTSVIFPARRLNDSFGSSSSCDVRNNHRNRVLASRLGKRKSSWRKSKTGACHTTSEDSDTCRRLSRGMAATANRSSSGYVSCSECSYDSESCTCVSADKCYCSLSRRVPATSVPENTVVCACDTDSCSESNKCYCARKPIQPTILEQLRQKGIVPSESTLSRGDSPDRIKGSRMTGSHSSSHNTDFLKNQSSPACGSSDNLALDYDLFSPGRKSQQSSGSEKVLVVSARDTQGRLVYVGGAERDKKYSSRGNGRSGAHHEALSIKKSAEIAAVFGAGETNRISRRASNASSIRSSISLEAGLGYLP</sequence>
<keyword evidence="4" id="KW-1185">Reference proteome</keyword>
<dbReference type="OrthoDB" id="5959615at2759"/>
<gene>
    <name evidence="3" type="ORF">EAI_12353</name>
</gene>
<dbReference type="STRING" id="610380.E2BR57"/>
<dbReference type="PANTHER" id="PTHR21219">
    <property type="entry name" value="FI19613P1"/>
    <property type="match status" value="1"/>
</dbReference>
<dbReference type="InParanoid" id="E2BR57"/>
<dbReference type="PANTHER" id="PTHR21219:SF4">
    <property type="entry name" value="PID DOMAIN-CONTAINING PROTEIN"/>
    <property type="match status" value="1"/>
</dbReference>
<dbReference type="InterPro" id="IPR006020">
    <property type="entry name" value="PTB/PI_dom"/>
</dbReference>
<proteinExistence type="predicted"/>